<dbReference type="GO" id="GO:0000156">
    <property type="term" value="F:phosphorelay response regulator activity"/>
    <property type="evidence" value="ECO:0007669"/>
    <property type="project" value="InterPro"/>
</dbReference>
<name>A0A3P3QL21_9GAMM</name>
<keyword evidence="2" id="KW-0472">Membrane</keyword>
<dbReference type="Gene3D" id="2.40.50.1020">
    <property type="entry name" value="LytTr DNA-binding domain"/>
    <property type="match status" value="1"/>
</dbReference>
<dbReference type="PROSITE" id="PS50930">
    <property type="entry name" value="HTH_LYTTR"/>
    <property type="match status" value="1"/>
</dbReference>
<dbReference type="InterPro" id="IPR046947">
    <property type="entry name" value="LytR-like"/>
</dbReference>
<gene>
    <name evidence="4" type="ORF">EIK76_09585</name>
</gene>
<comment type="caution">
    <text evidence="4">The sequence shown here is derived from an EMBL/GenBank/DDBJ whole genome shotgun (WGS) entry which is preliminary data.</text>
</comment>
<organism evidence="4 5">
    <name type="scientific">Rheinheimera mesophila</name>
    <dbReference type="NCBI Taxonomy" id="1547515"/>
    <lineage>
        <taxon>Bacteria</taxon>
        <taxon>Pseudomonadati</taxon>
        <taxon>Pseudomonadota</taxon>
        <taxon>Gammaproteobacteria</taxon>
        <taxon>Chromatiales</taxon>
        <taxon>Chromatiaceae</taxon>
        <taxon>Rheinheimera</taxon>
    </lineage>
</organism>
<feature type="transmembrane region" description="Helical" evidence="2">
    <location>
        <begin position="157"/>
        <end position="173"/>
    </location>
</feature>
<evidence type="ECO:0000256" key="1">
    <source>
        <dbReference type="ARBA" id="ARBA00023012"/>
    </source>
</evidence>
<dbReference type="OrthoDB" id="9802383at2"/>
<keyword evidence="2" id="KW-1133">Transmembrane helix</keyword>
<keyword evidence="5" id="KW-1185">Reference proteome</keyword>
<dbReference type="AlphaFoldDB" id="A0A3P3QL21"/>
<dbReference type="SMART" id="SM00850">
    <property type="entry name" value="LytTR"/>
    <property type="match status" value="1"/>
</dbReference>
<dbReference type="Proteomes" id="UP000276260">
    <property type="component" value="Unassembled WGS sequence"/>
</dbReference>
<evidence type="ECO:0000259" key="3">
    <source>
        <dbReference type="PROSITE" id="PS50930"/>
    </source>
</evidence>
<feature type="domain" description="HTH LytTR-type" evidence="3">
    <location>
        <begin position="200"/>
        <end position="304"/>
    </location>
</feature>
<proteinExistence type="predicted"/>
<dbReference type="InterPro" id="IPR007492">
    <property type="entry name" value="LytTR_DNA-bd_dom"/>
</dbReference>
<dbReference type="PANTHER" id="PTHR37299:SF1">
    <property type="entry name" value="STAGE 0 SPORULATION PROTEIN A HOMOLOG"/>
    <property type="match status" value="1"/>
</dbReference>
<dbReference type="PANTHER" id="PTHR37299">
    <property type="entry name" value="TRANSCRIPTIONAL REGULATOR-RELATED"/>
    <property type="match status" value="1"/>
</dbReference>
<sequence>MVSTRGYPQLLHWLYRHQTQQPHLAQETKMLSTNQLQLPQWAIESNRQLGLAATLVLLCSIAYCYLLARLEGADASLTLSILWASSDWALWLLLIPILVQQISNHQGLSLTDKTQLVLVLQATAWMPLAAVLLRCSVELLMTQTPYAQVLSLAYKRAPLYLIVWLLLLAYVFWHKHAAEKTKASSLPDTEPDRPAQVRTFVVQSSHAEHVVRLDEVQYFKACGNYLEVKVQDNLYLMRATMKAVEKAVAGSVLVRCHRSFFVNLNYVQSMEYAPTGNHDIVLHSGEKIPVSKSFREQFRAQYYQSGGMARTH</sequence>
<dbReference type="EMBL" id="RRCF01000002">
    <property type="protein sequence ID" value="RRJ21129.1"/>
    <property type="molecule type" value="Genomic_DNA"/>
</dbReference>
<protein>
    <submittedName>
        <fullName evidence="4">LytTR family transcriptional regulator</fullName>
    </submittedName>
</protein>
<keyword evidence="2" id="KW-0812">Transmembrane</keyword>
<feature type="transmembrane region" description="Helical" evidence="2">
    <location>
        <begin position="88"/>
        <end position="104"/>
    </location>
</feature>
<keyword evidence="1" id="KW-0902">Two-component regulatory system</keyword>
<evidence type="ECO:0000313" key="4">
    <source>
        <dbReference type="EMBL" id="RRJ21129.1"/>
    </source>
</evidence>
<feature type="transmembrane region" description="Helical" evidence="2">
    <location>
        <begin position="49"/>
        <end position="68"/>
    </location>
</feature>
<dbReference type="GO" id="GO:0003677">
    <property type="term" value="F:DNA binding"/>
    <property type="evidence" value="ECO:0007669"/>
    <property type="project" value="InterPro"/>
</dbReference>
<evidence type="ECO:0000256" key="2">
    <source>
        <dbReference type="SAM" id="Phobius"/>
    </source>
</evidence>
<evidence type="ECO:0000313" key="5">
    <source>
        <dbReference type="Proteomes" id="UP000276260"/>
    </source>
</evidence>
<reference evidence="4 5" key="1">
    <citation type="submission" date="2018-11" db="EMBL/GenBank/DDBJ databases">
        <title>Draft genome analysis of Rheinheimera mesophila isolated from an industrial waste site.</title>
        <authorList>
            <person name="Yu Q."/>
            <person name="Qi Y."/>
            <person name="Zhang H."/>
            <person name="Lu Y."/>
            <person name="Pu J."/>
        </authorList>
    </citation>
    <scope>NUCLEOTIDE SEQUENCE [LARGE SCALE GENOMIC DNA]</scope>
    <source>
        <strain evidence="4 5">IITR13</strain>
    </source>
</reference>
<accession>A0A3P3QL21</accession>
<dbReference type="Pfam" id="PF04397">
    <property type="entry name" value="LytTR"/>
    <property type="match status" value="1"/>
</dbReference>
<feature type="transmembrane region" description="Helical" evidence="2">
    <location>
        <begin position="116"/>
        <end position="137"/>
    </location>
</feature>